<accession>A0A9D1TPS5</accession>
<dbReference type="InterPro" id="IPR050535">
    <property type="entry name" value="DNA_Repair-Maintenance_Comp"/>
</dbReference>
<feature type="compositionally biased region" description="Low complexity" evidence="8">
    <location>
        <begin position="463"/>
        <end position="476"/>
    </location>
</feature>
<evidence type="ECO:0000256" key="2">
    <source>
        <dbReference type="ARBA" id="ARBA00011322"/>
    </source>
</evidence>
<feature type="domain" description="Nuclease SbcCD subunit D C-terminal" evidence="10">
    <location>
        <begin position="313"/>
        <end position="413"/>
    </location>
</feature>
<evidence type="ECO:0000256" key="3">
    <source>
        <dbReference type="ARBA" id="ARBA00013365"/>
    </source>
</evidence>
<dbReference type="CDD" id="cd00840">
    <property type="entry name" value="MPP_Mre11_N"/>
    <property type="match status" value="1"/>
</dbReference>
<comment type="caution">
    <text evidence="11">The sequence shown here is derived from an EMBL/GenBank/DDBJ whole genome shotgun (WGS) entry which is preliminary data.</text>
</comment>
<reference evidence="11" key="2">
    <citation type="submission" date="2021-04" db="EMBL/GenBank/DDBJ databases">
        <authorList>
            <person name="Gilroy R."/>
        </authorList>
    </citation>
    <scope>NUCLEOTIDE SEQUENCE</scope>
    <source>
        <strain evidence="11">ChiHecec2B26-446</strain>
    </source>
</reference>
<evidence type="ECO:0000256" key="4">
    <source>
        <dbReference type="ARBA" id="ARBA00022722"/>
    </source>
</evidence>
<dbReference type="InterPro" id="IPR026843">
    <property type="entry name" value="SbcD_C"/>
</dbReference>
<proteinExistence type="inferred from homology"/>
<evidence type="ECO:0000256" key="5">
    <source>
        <dbReference type="ARBA" id="ARBA00022801"/>
    </source>
</evidence>
<protein>
    <recommendedName>
        <fullName evidence="3 7">Nuclease SbcCD subunit D</fullName>
    </recommendedName>
</protein>
<dbReference type="PANTHER" id="PTHR30337">
    <property type="entry name" value="COMPONENT OF ATP-DEPENDENT DSDNA EXONUCLEASE"/>
    <property type="match status" value="1"/>
</dbReference>
<evidence type="ECO:0000259" key="9">
    <source>
        <dbReference type="Pfam" id="PF00149"/>
    </source>
</evidence>
<dbReference type="NCBIfam" id="TIGR00619">
    <property type="entry name" value="sbcd"/>
    <property type="match status" value="1"/>
</dbReference>
<dbReference type="GO" id="GO:0008408">
    <property type="term" value="F:3'-5' exonuclease activity"/>
    <property type="evidence" value="ECO:0007669"/>
    <property type="project" value="InterPro"/>
</dbReference>
<evidence type="ECO:0000256" key="1">
    <source>
        <dbReference type="ARBA" id="ARBA00010555"/>
    </source>
</evidence>
<evidence type="ECO:0000313" key="11">
    <source>
        <dbReference type="EMBL" id="HIW00367.1"/>
    </source>
</evidence>
<dbReference type="GO" id="GO:0006260">
    <property type="term" value="P:DNA replication"/>
    <property type="evidence" value="ECO:0007669"/>
    <property type="project" value="UniProtKB-KW"/>
</dbReference>
<comment type="similarity">
    <text evidence="1 7">Belongs to the SbcD family.</text>
</comment>
<dbReference type="InterPro" id="IPR004593">
    <property type="entry name" value="SbcD"/>
</dbReference>
<name>A0A9D1TPS5_9BACT</name>
<dbReference type="Pfam" id="PF12320">
    <property type="entry name" value="SbcD_C"/>
    <property type="match status" value="1"/>
</dbReference>
<dbReference type="AlphaFoldDB" id="A0A9D1TPS5"/>
<comment type="function">
    <text evidence="7">SbcCD cleaves DNA hairpin structures. These structures can inhibit DNA replication and are intermediates in certain DNA recombination reactions. The complex acts as a 3'-&gt;5' double strand exonuclease that can open hairpins. It also has a 5' single-strand endonuclease activity.</text>
</comment>
<reference evidence="11" key="1">
    <citation type="journal article" date="2021" name="PeerJ">
        <title>Extensive microbial diversity within the chicken gut microbiome revealed by metagenomics and culture.</title>
        <authorList>
            <person name="Gilroy R."/>
            <person name="Ravi A."/>
            <person name="Getino M."/>
            <person name="Pursley I."/>
            <person name="Horton D.L."/>
            <person name="Alikhan N.F."/>
            <person name="Baker D."/>
            <person name="Gharbi K."/>
            <person name="Hall N."/>
            <person name="Watson M."/>
            <person name="Adriaenssens E.M."/>
            <person name="Foster-Nyarko E."/>
            <person name="Jarju S."/>
            <person name="Secka A."/>
            <person name="Antonio M."/>
            <person name="Oren A."/>
            <person name="Chaudhuri R.R."/>
            <person name="La Ragione R."/>
            <person name="Hildebrand F."/>
            <person name="Pallen M.J."/>
        </authorList>
    </citation>
    <scope>NUCLEOTIDE SEQUENCE</scope>
    <source>
        <strain evidence="11">ChiHecec2B26-446</strain>
    </source>
</reference>
<keyword evidence="5 7" id="KW-0378">Hydrolase</keyword>
<keyword evidence="7" id="KW-0235">DNA replication</keyword>
<evidence type="ECO:0000256" key="8">
    <source>
        <dbReference type="SAM" id="MobiDB-lite"/>
    </source>
</evidence>
<dbReference type="EMBL" id="DXHV01000044">
    <property type="protein sequence ID" value="HIW00367.1"/>
    <property type="molecule type" value="Genomic_DNA"/>
</dbReference>
<dbReference type="InterPro" id="IPR029052">
    <property type="entry name" value="Metallo-depent_PP-like"/>
</dbReference>
<comment type="subunit">
    <text evidence="2 7">Heterodimer of SbcC and SbcD.</text>
</comment>
<dbReference type="Pfam" id="PF00149">
    <property type="entry name" value="Metallophos"/>
    <property type="match status" value="1"/>
</dbReference>
<feature type="domain" description="Calcineurin-like phosphoesterase" evidence="9">
    <location>
        <begin position="1"/>
        <end position="91"/>
    </location>
</feature>
<keyword evidence="6 7" id="KW-0269">Exonuclease</keyword>
<organism evidence="11 12">
    <name type="scientific">Candidatus Desulfovibrio intestinipullorum</name>
    <dbReference type="NCBI Taxonomy" id="2838536"/>
    <lineage>
        <taxon>Bacteria</taxon>
        <taxon>Pseudomonadati</taxon>
        <taxon>Thermodesulfobacteriota</taxon>
        <taxon>Desulfovibrionia</taxon>
        <taxon>Desulfovibrionales</taxon>
        <taxon>Desulfovibrionaceae</taxon>
        <taxon>Desulfovibrio</taxon>
    </lineage>
</organism>
<dbReference type="PANTHER" id="PTHR30337:SF0">
    <property type="entry name" value="NUCLEASE SBCCD SUBUNIT D"/>
    <property type="match status" value="1"/>
</dbReference>
<dbReference type="InterPro" id="IPR004843">
    <property type="entry name" value="Calcineurin-like_PHP"/>
</dbReference>
<evidence type="ECO:0000259" key="10">
    <source>
        <dbReference type="Pfam" id="PF12320"/>
    </source>
</evidence>
<dbReference type="InterPro" id="IPR041796">
    <property type="entry name" value="Mre11_N"/>
</dbReference>
<keyword evidence="7" id="KW-0233">DNA recombination</keyword>
<gene>
    <name evidence="7" type="primary">sbcD</name>
    <name evidence="11" type="ORF">H9894_04185</name>
</gene>
<dbReference type="GO" id="GO:0004519">
    <property type="term" value="F:endonuclease activity"/>
    <property type="evidence" value="ECO:0007669"/>
    <property type="project" value="UniProtKB-KW"/>
</dbReference>
<dbReference type="GO" id="GO:0006310">
    <property type="term" value="P:DNA recombination"/>
    <property type="evidence" value="ECO:0007669"/>
    <property type="project" value="UniProtKB-KW"/>
</dbReference>
<feature type="region of interest" description="Disordered" evidence="8">
    <location>
        <begin position="440"/>
        <end position="476"/>
    </location>
</feature>
<evidence type="ECO:0000313" key="12">
    <source>
        <dbReference type="Proteomes" id="UP000886752"/>
    </source>
</evidence>
<dbReference type="Proteomes" id="UP000886752">
    <property type="component" value="Unassembled WGS sequence"/>
</dbReference>
<keyword evidence="4 7" id="KW-0540">Nuclease</keyword>
<evidence type="ECO:0000256" key="7">
    <source>
        <dbReference type="RuleBase" id="RU363069"/>
    </source>
</evidence>
<keyword evidence="7" id="KW-0255">Endonuclease</keyword>
<dbReference type="Gene3D" id="3.60.21.10">
    <property type="match status" value="1"/>
</dbReference>
<evidence type="ECO:0000256" key="6">
    <source>
        <dbReference type="ARBA" id="ARBA00022839"/>
    </source>
</evidence>
<sequence length="476" mass="51482">MRVLHTSDWHIGATLCEKTRYEEHRAFFQWLTQTIVENRVEALLVAGDVFDTSSPSNRAVTLYFEFLQSLRSTPCRHVVIIGGNHDSPSQLNAPAGYLACDGIHVLGCARPGGPDGPDGPDGKDGVDGEVLVLRNEQGVPGLIVCAVPFLRDRDVREAAFGQDPSLRTQFLCQGILAHYARVAERARERAAGLERPCPIVAMGHFFATGAAVRDGEDSLTVGTLGAVDASSLARDFAYTALGHIHTPQRIGCDQVRYSGSPLAMSFGEKANKVVLLVEFDDAEELAKTRDAGREHRPDPCAWPVRCTPIPVPVFQPLVHVQGTVAELEAAIRATARAVPGAWVEADYTGKEPLGTARERIFEAARDASGTALIDIVRLRDLSTPVNPWQAEARTRELADYTPKDIFNLCLEAKQIASERRPALCALFDTVLASLNETAEDRACQTGQGTRKGRTKGQTKDRAAAQGENGQNGQAGG</sequence>
<dbReference type="SUPFAM" id="SSF56300">
    <property type="entry name" value="Metallo-dependent phosphatases"/>
    <property type="match status" value="1"/>
</dbReference>